<protein>
    <submittedName>
        <fullName evidence="1">Uncharacterized protein</fullName>
    </submittedName>
</protein>
<organism evidence="1 2">
    <name type="scientific">Thomasclavelia spiroformis</name>
    <dbReference type="NCBI Taxonomy" id="29348"/>
    <lineage>
        <taxon>Bacteria</taxon>
        <taxon>Bacillati</taxon>
        <taxon>Bacillota</taxon>
        <taxon>Erysipelotrichia</taxon>
        <taxon>Erysipelotrichales</taxon>
        <taxon>Coprobacillaceae</taxon>
        <taxon>Thomasclavelia</taxon>
    </lineage>
</organism>
<accession>A0A921GAX4</accession>
<dbReference type="EMBL" id="DYWV01000104">
    <property type="protein sequence ID" value="HJF39860.1"/>
    <property type="molecule type" value="Genomic_DNA"/>
</dbReference>
<sequence>MIIVIQLLNSFYKNSNKEEVGNSTSSNVTQKDYTNESQAMVQGSIGSKEKQDEFGALIDEFLTYCVNGQVSQAYSLLSNDCKKTLYPTEKSFELNYYKSKFDTKKTYDFQLWSAIDKTYVYQVRIYGDMLSSGMINNEDYIQDYFSVIQDDNVYRINVSGYVKSTTYGYNGDETERYVGENNIGLMLKSIDSYMDYEIYHFMVNNYSDKNIFLNPLESYETLYLVDDKDNHINAMLTEITEDDFLVNANESKNIDIKFNRAYTTTTNVTKVCFERIIRDYDSFLTAKETYNDVFGISIEL</sequence>
<reference evidence="1" key="1">
    <citation type="journal article" date="2021" name="PeerJ">
        <title>Extensive microbial diversity within the chicken gut microbiome revealed by metagenomics and culture.</title>
        <authorList>
            <person name="Gilroy R."/>
            <person name="Ravi A."/>
            <person name="Getino M."/>
            <person name="Pursley I."/>
            <person name="Horton D.L."/>
            <person name="Alikhan N.F."/>
            <person name="Baker D."/>
            <person name="Gharbi K."/>
            <person name="Hall N."/>
            <person name="Watson M."/>
            <person name="Adriaenssens E.M."/>
            <person name="Foster-Nyarko E."/>
            <person name="Jarju S."/>
            <person name="Secka A."/>
            <person name="Antonio M."/>
            <person name="Oren A."/>
            <person name="Chaudhuri R.R."/>
            <person name="La Ragione R."/>
            <person name="Hildebrand F."/>
            <person name="Pallen M.J."/>
        </authorList>
    </citation>
    <scope>NUCLEOTIDE SEQUENCE</scope>
    <source>
        <strain evidence="1">CHK193-16274</strain>
    </source>
</reference>
<gene>
    <name evidence="1" type="ORF">K8V91_02955</name>
</gene>
<dbReference type="AlphaFoldDB" id="A0A921GAX4"/>
<name>A0A921GAX4_9FIRM</name>
<reference evidence="1" key="2">
    <citation type="submission" date="2021-09" db="EMBL/GenBank/DDBJ databases">
        <authorList>
            <person name="Gilroy R."/>
        </authorList>
    </citation>
    <scope>NUCLEOTIDE SEQUENCE</scope>
    <source>
        <strain evidence="1">CHK193-16274</strain>
    </source>
</reference>
<proteinExistence type="predicted"/>
<comment type="caution">
    <text evidence="1">The sequence shown here is derived from an EMBL/GenBank/DDBJ whole genome shotgun (WGS) entry which is preliminary data.</text>
</comment>
<dbReference type="Proteomes" id="UP000749320">
    <property type="component" value="Unassembled WGS sequence"/>
</dbReference>
<evidence type="ECO:0000313" key="1">
    <source>
        <dbReference type="EMBL" id="HJF39860.1"/>
    </source>
</evidence>
<evidence type="ECO:0000313" key="2">
    <source>
        <dbReference type="Proteomes" id="UP000749320"/>
    </source>
</evidence>